<gene>
    <name evidence="4" type="ORF">J2S00_003502</name>
</gene>
<feature type="compositionally biased region" description="Basic and acidic residues" evidence="3">
    <location>
        <begin position="214"/>
        <end position="223"/>
    </location>
</feature>
<comment type="similarity">
    <text evidence="1">Belongs to the PspA/Vipp/IM30 family.</text>
</comment>
<evidence type="ECO:0000256" key="3">
    <source>
        <dbReference type="SAM" id="MobiDB-lite"/>
    </source>
</evidence>
<reference evidence="4 5" key="1">
    <citation type="submission" date="2023-07" db="EMBL/GenBank/DDBJ databases">
        <title>Genomic Encyclopedia of Type Strains, Phase IV (KMG-IV): sequencing the most valuable type-strain genomes for metagenomic binning, comparative biology and taxonomic classification.</title>
        <authorList>
            <person name="Goeker M."/>
        </authorList>
    </citation>
    <scope>NUCLEOTIDE SEQUENCE [LARGE SCALE GENOMIC DNA]</scope>
    <source>
        <strain evidence="4 5">DSM 17740</strain>
    </source>
</reference>
<keyword evidence="5" id="KW-1185">Reference proteome</keyword>
<dbReference type="PANTHER" id="PTHR31088:SF6">
    <property type="entry name" value="PHAGE SHOCK PROTEIN A"/>
    <property type="match status" value="1"/>
</dbReference>
<dbReference type="Pfam" id="PF04012">
    <property type="entry name" value="PspA_IM30"/>
    <property type="match status" value="1"/>
</dbReference>
<keyword evidence="2" id="KW-0175">Coiled coil</keyword>
<evidence type="ECO:0000313" key="5">
    <source>
        <dbReference type="Proteomes" id="UP001232445"/>
    </source>
</evidence>
<dbReference type="EMBL" id="JAUSUQ010000017">
    <property type="protein sequence ID" value="MDQ0340676.1"/>
    <property type="molecule type" value="Genomic_DNA"/>
</dbReference>
<dbReference type="RefSeq" id="WP_307342715.1">
    <property type="nucleotide sequence ID" value="NZ_JAUSUQ010000017.1"/>
</dbReference>
<sequence length="235" mass="27483">MVFKRLRDITLATIHEGLDALENPVAMLNQYLRDMEAEIEKAEAAVVKQSMIEKKFIEYKNQAQHMVEKRMRQATLAVEAGEEELARRALREKKHYAEKVKQYEQMAQDARQKVLELKEQLKDLKEKYTQMRDRKYELISRAHAAKTKKQMHTALSKFDTDSALKGFKRMEERILEMETELEVRQTGRPASLEERLAALEPDEEIEQELAQLKKKNEQPKDTEAASPTQNTHKEA</sequence>
<comment type="caution">
    <text evidence="4">The sequence shown here is derived from an EMBL/GenBank/DDBJ whole genome shotgun (WGS) entry which is preliminary data.</text>
</comment>
<dbReference type="Proteomes" id="UP001232445">
    <property type="component" value="Unassembled WGS sequence"/>
</dbReference>
<feature type="compositionally biased region" description="Basic and acidic residues" evidence="3">
    <location>
        <begin position="180"/>
        <end position="197"/>
    </location>
</feature>
<proteinExistence type="inferred from homology"/>
<name>A0ABU0CW81_9BACI</name>
<dbReference type="InterPro" id="IPR007157">
    <property type="entry name" value="PspA_VIPP1"/>
</dbReference>
<organism evidence="4 5">
    <name type="scientific">Caldalkalibacillus uzonensis</name>
    <dbReference type="NCBI Taxonomy" id="353224"/>
    <lineage>
        <taxon>Bacteria</taxon>
        <taxon>Bacillati</taxon>
        <taxon>Bacillota</taxon>
        <taxon>Bacilli</taxon>
        <taxon>Bacillales</taxon>
        <taxon>Bacillaceae</taxon>
        <taxon>Caldalkalibacillus</taxon>
    </lineage>
</organism>
<protein>
    <submittedName>
        <fullName evidence="4">Phage shock protein A</fullName>
    </submittedName>
</protein>
<feature type="region of interest" description="Disordered" evidence="3">
    <location>
        <begin position="180"/>
        <end position="235"/>
    </location>
</feature>
<evidence type="ECO:0000256" key="1">
    <source>
        <dbReference type="ARBA" id="ARBA00043985"/>
    </source>
</evidence>
<feature type="compositionally biased region" description="Polar residues" evidence="3">
    <location>
        <begin position="225"/>
        <end position="235"/>
    </location>
</feature>
<evidence type="ECO:0000313" key="4">
    <source>
        <dbReference type="EMBL" id="MDQ0340676.1"/>
    </source>
</evidence>
<evidence type="ECO:0000256" key="2">
    <source>
        <dbReference type="SAM" id="Coils"/>
    </source>
</evidence>
<dbReference type="PANTHER" id="PTHR31088">
    <property type="entry name" value="MEMBRANE-ASSOCIATED PROTEIN VIPP1, CHLOROPLASTIC"/>
    <property type="match status" value="1"/>
</dbReference>
<accession>A0ABU0CW81</accession>
<feature type="coiled-coil region" evidence="2">
    <location>
        <begin position="86"/>
        <end position="141"/>
    </location>
</feature>
<feature type="coiled-coil region" evidence="2">
    <location>
        <begin position="25"/>
        <end position="52"/>
    </location>
</feature>